<protein>
    <submittedName>
        <fullName evidence="4">Ribonuclease T(2)</fullName>
    </submittedName>
</protein>
<dbReference type="Pfam" id="PF00445">
    <property type="entry name" value="Ribonuclease_T2"/>
    <property type="match status" value="1"/>
</dbReference>
<dbReference type="EMBL" id="HG938353">
    <property type="protein sequence ID" value="CDN47272.1"/>
    <property type="molecule type" value="Genomic_DNA"/>
</dbReference>
<proteinExistence type="inferred from homology"/>
<dbReference type="InterPro" id="IPR001568">
    <property type="entry name" value="RNase_T2-like"/>
</dbReference>
<dbReference type="KEGG" id="ngg:RG540_CH10840"/>
<dbReference type="GO" id="GO:0003723">
    <property type="term" value="F:RNA binding"/>
    <property type="evidence" value="ECO:0007669"/>
    <property type="project" value="InterPro"/>
</dbReference>
<keyword evidence="3" id="KW-0732">Signal</keyword>
<name>A0A068SLY7_NEOGA</name>
<evidence type="ECO:0000313" key="4">
    <source>
        <dbReference type="EMBL" id="CDN47272.1"/>
    </source>
</evidence>
<feature type="signal peptide" evidence="3">
    <location>
        <begin position="1"/>
        <end position="30"/>
    </location>
</feature>
<evidence type="ECO:0000256" key="3">
    <source>
        <dbReference type="SAM" id="SignalP"/>
    </source>
</evidence>
<gene>
    <name evidence="4" type="primary">t(2)</name>
    <name evidence="4" type="ORF">RG540_CH10840</name>
</gene>
<dbReference type="Gene3D" id="3.90.730.10">
    <property type="entry name" value="Ribonuclease T2-like"/>
    <property type="match status" value="1"/>
</dbReference>
<dbReference type="GO" id="GO:0033897">
    <property type="term" value="F:ribonuclease T2 activity"/>
    <property type="evidence" value="ECO:0007669"/>
    <property type="project" value="InterPro"/>
</dbReference>
<evidence type="ECO:0000256" key="1">
    <source>
        <dbReference type="ARBA" id="ARBA00007469"/>
    </source>
</evidence>
<dbReference type="AlphaFoldDB" id="A0A068SLY7"/>
<evidence type="ECO:0000313" key="5">
    <source>
        <dbReference type="Proteomes" id="UP000028181"/>
    </source>
</evidence>
<dbReference type="InterPro" id="IPR018188">
    <property type="entry name" value="RNase_T2_His_AS_1"/>
</dbReference>
<dbReference type="PROSITE" id="PS00530">
    <property type="entry name" value="RNASE_T2_1"/>
    <property type="match status" value="1"/>
</dbReference>
<dbReference type="InterPro" id="IPR036430">
    <property type="entry name" value="RNase_T2-like_sf"/>
</dbReference>
<organism evidence="4 5">
    <name type="scientific">Neorhizobium galegae bv. orientalis str. HAMBI 540</name>
    <dbReference type="NCBI Taxonomy" id="1028800"/>
    <lineage>
        <taxon>Bacteria</taxon>
        <taxon>Pseudomonadati</taxon>
        <taxon>Pseudomonadota</taxon>
        <taxon>Alphaproteobacteria</taxon>
        <taxon>Hyphomicrobiales</taxon>
        <taxon>Rhizobiaceae</taxon>
        <taxon>Rhizobium/Agrobacterium group</taxon>
        <taxon>Neorhizobium</taxon>
    </lineage>
</organism>
<comment type="similarity">
    <text evidence="1 2">Belongs to the RNase T2 family.</text>
</comment>
<keyword evidence="5" id="KW-1185">Reference proteome</keyword>
<reference evidence="5" key="1">
    <citation type="journal article" date="2014" name="BMC Genomics">
        <title>Genome sequencing of two Neorhizobium galegae strains reveals a noeT gene responsible for the unusual acetylation of the nodulation factors.</title>
        <authorList>
            <person name="Osterman J."/>
            <person name="Marsh J."/>
            <person name="Laine P.K."/>
            <person name="Zeng Z."/>
            <person name="Alatalo E."/>
            <person name="Sullivan J.T."/>
            <person name="Young J.P."/>
            <person name="Thomas-Oates J."/>
            <person name="Paulin L."/>
            <person name="Lindstrom K."/>
        </authorList>
    </citation>
    <scope>NUCLEOTIDE SEQUENCE [LARGE SCALE GENOMIC DNA]</scope>
    <source>
        <strain evidence="5">HAMBI 540</strain>
    </source>
</reference>
<dbReference type="PANTHER" id="PTHR11240">
    <property type="entry name" value="RIBONUCLEASE T2"/>
    <property type="match status" value="1"/>
</dbReference>
<dbReference type="SUPFAM" id="SSF55895">
    <property type="entry name" value="Ribonuclease Rh-like"/>
    <property type="match status" value="1"/>
</dbReference>
<dbReference type="CDD" id="cd01062">
    <property type="entry name" value="RNase_T2_prok"/>
    <property type="match status" value="1"/>
</dbReference>
<accession>A0A068SLY7</accession>
<evidence type="ECO:0000256" key="2">
    <source>
        <dbReference type="RuleBase" id="RU004328"/>
    </source>
</evidence>
<dbReference type="PANTHER" id="PTHR11240:SF22">
    <property type="entry name" value="RIBONUCLEASE T2"/>
    <property type="match status" value="1"/>
</dbReference>
<dbReference type="InterPro" id="IPR039378">
    <property type="entry name" value="RNase_T2_prok"/>
</dbReference>
<dbReference type="GO" id="GO:0006401">
    <property type="term" value="P:RNA catabolic process"/>
    <property type="evidence" value="ECO:0007669"/>
    <property type="project" value="TreeGrafter"/>
</dbReference>
<dbReference type="eggNOG" id="COG3719">
    <property type="taxonomic scope" value="Bacteria"/>
</dbReference>
<sequence length="231" mass="25924">MVPRIAGGRPMTNRFIAFLFLALFASTASAQERRSDNRQDHAGQFDFYVLSLSWSPTFCASQSGGKNDQQCSTDKDFRFIVHGLWPQYEKGYPDFCETKEPGRVPQSLGQPLFDIMPSMGLIGHQWRKHGSCTGLSQRDYFGKLREAFSRVKLPADLSRGDSAVTLSADQIEEKFLAANPGMSRRGISTSCEGRQLEEVRICLSKDLQFRDCAEVDRDGCRISQITLPPAR</sequence>
<dbReference type="PATRIC" id="fig|1028800.3.peg.1101"/>
<dbReference type="Proteomes" id="UP000028181">
    <property type="component" value="Chromosome I"/>
</dbReference>
<dbReference type="HOGENOM" id="CLU_069375_2_1_5"/>
<feature type="chain" id="PRO_5001656199" evidence="3">
    <location>
        <begin position="31"/>
        <end position="231"/>
    </location>
</feature>